<dbReference type="InterPro" id="IPR008920">
    <property type="entry name" value="TF_FadR/GntR_C"/>
</dbReference>
<dbReference type="Gene3D" id="1.10.10.10">
    <property type="entry name" value="Winged helix-like DNA-binding domain superfamily/Winged helix DNA-binding domain"/>
    <property type="match status" value="1"/>
</dbReference>
<dbReference type="InterPro" id="IPR036388">
    <property type="entry name" value="WH-like_DNA-bd_sf"/>
</dbReference>
<evidence type="ECO:0000256" key="3">
    <source>
        <dbReference type="ARBA" id="ARBA00023163"/>
    </source>
</evidence>
<dbReference type="GO" id="GO:0003677">
    <property type="term" value="F:DNA binding"/>
    <property type="evidence" value="ECO:0007669"/>
    <property type="project" value="UniProtKB-KW"/>
</dbReference>
<gene>
    <name evidence="5" type="ORF">E8P82_13875</name>
</gene>
<dbReference type="SUPFAM" id="SSF46785">
    <property type="entry name" value="Winged helix' DNA-binding domain"/>
    <property type="match status" value="1"/>
</dbReference>
<sequence length="220" mass="23667">MRASDRAYAALRSDIVDWRLAPGDVLGEVEQSARLGVSRTPLREALSRLIAEGLATPQNGRGVVVSEISLEAVTDLFDARIPLECAAVRSAAVRGDRAVFATLADEFVGAGPLISGDDDGQCAYYALVARLDHGIDEAAANPYLLQAQKPIRTHLARIRRLARDNPDRLLDSASEHEQIARALAQGNADLAEAAMRVHLHRSLQHLLTASGTRQGAALQH</sequence>
<dbReference type="PANTHER" id="PTHR43537:SF5">
    <property type="entry name" value="UXU OPERON TRANSCRIPTIONAL REGULATOR"/>
    <property type="match status" value="1"/>
</dbReference>
<keyword evidence="1" id="KW-0805">Transcription regulation</keyword>
<evidence type="ECO:0000256" key="2">
    <source>
        <dbReference type="ARBA" id="ARBA00023125"/>
    </source>
</evidence>
<reference evidence="5 6" key="1">
    <citation type="submission" date="2019-04" db="EMBL/GenBank/DDBJ databases">
        <authorList>
            <person name="Liu Q."/>
            <person name="Xin Y.-H."/>
        </authorList>
    </citation>
    <scope>NUCLEOTIDE SEQUENCE [LARGE SCALE GENOMIC DNA]</scope>
    <source>
        <strain evidence="5 6">AM23</strain>
    </source>
</reference>
<comment type="caution">
    <text evidence="5">The sequence shown here is derived from an EMBL/GenBank/DDBJ whole genome shotgun (WGS) entry which is preliminary data.</text>
</comment>
<dbReference type="Gene3D" id="1.20.120.530">
    <property type="entry name" value="GntR ligand-binding domain-like"/>
    <property type="match status" value="1"/>
</dbReference>
<dbReference type="InterPro" id="IPR000524">
    <property type="entry name" value="Tscrpt_reg_HTH_GntR"/>
</dbReference>
<dbReference type="Pfam" id="PF00392">
    <property type="entry name" value="GntR"/>
    <property type="match status" value="1"/>
</dbReference>
<dbReference type="SMART" id="SM00895">
    <property type="entry name" value="FCD"/>
    <property type="match status" value="1"/>
</dbReference>
<dbReference type="CDD" id="cd07377">
    <property type="entry name" value="WHTH_GntR"/>
    <property type="match status" value="1"/>
</dbReference>
<keyword evidence="6" id="KW-1185">Reference proteome</keyword>
<evidence type="ECO:0000313" key="6">
    <source>
        <dbReference type="Proteomes" id="UP000305233"/>
    </source>
</evidence>
<keyword evidence="3" id="KW-0804">Transcription</keyword>
<dbReference type="PROSITE" id="PS50949">
    <property type="entry name" value="HTH_GNTR"/>
    <property type="match status" value="1"/>
</dbReference>
<dbReference type="InterPro" id="IPR011711">
    <property type="entry name" value="GntR_C"/>
</dbReference>
<evidence type="ECO:0000259" key="4">
    <source>
        <dbReference type="PROSITE" id="PS50949"/>
    </source>
</evidence>
<dbReference type="Proteomes" id="UP000305233">
    <property type="component" value="Unassembled WGS sequence"/>
</dbReference>
<dbReference type="InterPro" id="IPR036390">
    <property type="entry name" value="WH_DNA-bd_sf"/>
</dbReference>
<evidence type="ECO:0000313" key="5">
    <source>
        <dbReference type="EMBL" id="THJ64860.1"/>
    </source>
</evidence>
<proteinExistence type="predicted"/>
<dbReference type="RefSeq" id="WP_136455646.1">
    <property type="nucleotide sequence ID" value="NZ_SSWH01000016.1"/>
</dbReference>
<dbReference type="OrthoDB" id="8680240at2"/>
<organism evidence="5 6">
    <name type="scientific">Arthrobacter echini</name>
    <dbReference type="NCBI Taxonomy" id="1529066"/>
    <lineage>
        <taxon>Bacteria</taxon>
        <taxon>Bacillati</taxon>
        <taxon>Actinomycetota</taxon>
        <taxon>Actinomycetes</taxon>
        <taxon>Micrococcales</taxon>
        <taxon>Micrococcaceae</taxon>
        <taxon>Arthrobacter</taxon>
    </lineage>
</organism>
<keyword evidence="2" id="KW-0238">DNA-binding</keyword>
<dbReference type="PANTHER" id="PTHR43537">
    <property type="entry name" value="TRANSCRIPTIONAL REGULATOR, GNTR FAMILY"/>
    <property type="match status" value="1"/>
</dbReference>
<evidence type="ECO:0000256" key="1">
    <source>
        <dbReference type="ARBA" id="ARBA00023015"/>
    </source>
</evidence>
<dbReference type="GO" id="GO:0003700">
    <property type="term" value="F:DNA-binding transcription factor activity"/>
    <property type="evidence" value="ECO:0007669"/>
    <property type="project" value="InterPro"/>
</dbReference>
<dbReference type="SUPFAM" id="SSF48008">
    <property type="entry name" value="GntR ligand-binding domain-like"/>
    <property type="match status" value="1"/>
</dbReference>
<dbReference type="EMBL" id="SSWH01000016">
    <property type="protein sequence ID" value="THJ64860.1"/>
    <property type="molecule type" value="Genomic_DNA"/>
</dbReference>
<dbReference type="SMART" id="SM00345">
    <property type="entry name" value="HTH_GNTR"/>
    <property type="match status" value="1"/>
</dbReference>
<dbReference type="AlphaFoldDB" id="A0A4S5E0P7"/>
<accession>A0A4S5E0P7</accession>
<dbReference type="Pfam" id="PF07729">
    <property type="entry name" value="FCD"/>
    <property type="match status" value="1"/>
</dbReference>
<protein>
    <submittedName>
        <fullName evidence="5">GntR family transcriptional regulator</fullName>
    </submittedName>
</protein>
<feature type="domain" description="HTH gntR-type" evidence="4">
    <location>
        <begin position="1"/>
        <end position="68"/>
    </location>
</feature>
<name>A0A4S5E0P7_9MICC</name>